<reference evidence="3" key="1">
    <citation type="submission" date="2022-05" db="EMBL/GenBank/DDBJ databases">
        <title>Halomonas geminus sp. nov. and Halomonas llamarensis sp. nov. isolated from high-altitude salars of the Atacama Desert.</title>
        <authorList>
            <person name="Hintersatz C."/>
            <person name="Rojas L.A."/>
            <person name="Wei T.-S."/>
            <person name="Kutschke S."/>
            <person name="Lehmann F."/>
            <person name="Jain R."/>
            <person name="Pollmann K."/>
        </authorList>
    </citation>
    <scope>NUCLEOTIDE SEQUENCE</scope>
    <source>
        <strain evidence="3">ATCHA</strain>
    </source>
</reference>
<dbReference type="PROSITE" id="PS50234">
    <property type="entry name" value="VWFA"/>
    <property type="match status" value="1"/>
</dbReference>
<dbReference type="InterPro" id="IPR002035">
    <property type="entry name" value="VWF_A"/>
</dbReference>
<dbReference type="SUPFAM" id="SSF53300">
    <property type="entry name" value="vWA-like"/>
    <property type="match status" value="1"/>
</dbReference>
<evidence type="ECO:0000313" key="4">
    <source>
        <dbReference type="Proteomes" id="UP001165308"/>
    </source>
</evidence>
<dbReference type="EMBL" id="JAMJPJ010000032">
    <property type="protein sequence ID" value="MCL7931229.1"/>
    <property type="molecule type" value="Genomic_DNA"/>
</dbReference>
<sequence length="1595" mass="167993">MNAADDITVTLTVTPDNPNGISPDATDMTFANGTELTWNADDTATITLAIPSGSSGDNVDFQAVDDFLKEETEGYTLSIASIIGDGGFETLEVDSDNDTVTGTISDNDTPPTIGDSSIAVSEEGLDSGIPDNDAGTGYTDTTNAASRSGTLSVTGNSNASLAVGVDLNTLPNNLMSDGNPITWTHDGSNEAIAIGSANGNEVIRIELNGGNETVANPGSTTSIGYDVTLSQPVDHSENSLEDTLDIGFGVTISDGVNDSDIGTVNVTIEDDMPVINEDNESLTVIVNELAVGGLSTAWSNVSGGSGVNLNNQPAGQDDVISWDGSSSTSNYTFDDNDVLTGSQSIDVNSMFELGEFTHNNFSVSFRSGIDSVDLDLALDVVINGYSATIDHTINFDHNETSNSGSDPRDIVTINNASTIVPVEITTEDGITETYNFQIIGFVDQDGNIVDQVFTDEDASNSFKLMGQLVSSDAPDVSGQVDYGFGADGPADEDEVVWNGGTDNGNGETQVQGQFGTLTIDANGNYTYQLDQAAYDELATGETEEDIFNYTLTDADGDGVESSLAINITGEAAPQRPNLAPEAENQSVSLDIGAVTTDLMLTLDVSGSMVIGTVGDTGKTRFDIAQEALVSTIQAYSEIGGTDVNLTLFSADATNLGWMTSENAIDYINNLEVYYQDSTYGTGVYYNGTNLGLAAGTDYKDAINETELTDFSGRNADQTIAYFLSDGEPNENDSAVGNDNTQTIRDWKDYIDTDVNELFVIGIGSNVSDQYLEHVQVQEGKDPLIVTDESQLEQTLTNTAQVSVSGDVSNSVSGGDGDISFDSITLYGTTYTADGGNGTTAFPSGGVPLDGQGTLMFDFTNGEYTYSAGATEFEEGLTQKQFSVSVSDEDGDSTSLDVNIDVTAPDMAASEPELEGELVTPPTITTTSETEMFNDDDSVTLRGGGSQSSHTYTLDGTATGFSLDIDDYSVNGGFLGWGDDDATIKLYKDGGQVGSTINLDNHGEGTLDYSGSVEFDTVFVERTDGRFDISDFSAEVTKEVITYEYGLDLSAALTDTDGSESLSGIIIDGLPSGVSVTGTNTSVTDNNDGTYTVALDTNGEPMGDVTLISDSQLSQAEQEAITISVTATESSNGAENTITAQLVDGIVEGAMYSTSSGLTGTTDENGAFEYREGDSITFMVGDVVIGTATNEDLADGKVFLQEFANVSLSDLNDEYVENMAVFLQSLDSDGNANTGITITPEMHAKFAGVSLDLRTVAEADLSAAIEEVGQVSVTEDEAMAHVREMLEIHAGVTDFDERIDDSLQTATLATGTVDGVRYETSSGLSGDVTDGLFEYRDGDTIDLFIGDQSVASFSAENIAENGMISFDDAGFTVTQDELEALLSPDDGEEATDEESEATDNEDALEEEDGTEEQSADDEGSADEEQTDDEEAPSDVDDTSQPSEDADDASNNDDESAEDQVGEDDQVEEVDASDDSQDDLAPGIIPEEDEEPLFFADSDSNDDSSAEESTDENNDQADQDESEQSAETDESDESSDESSEALAANDILSDGDDEIFKDEDGEKANGKPAAPGNSEQAHVNAPGQQEYLDTSINAVDQ</sequence>
<comment type="caution">
    <text evidence="3">The sequence shown here is derived from an EMBL/GenBank/DDBJ whole genome shotgun (WGS) entry which is preliminary data.</text>
</comment>
<dbReference type="Proteomes" id="UP001165308">
    <property type="component" value="Unassembled WGS sequence"/>
</dbReference>
<feature type="compositionally biased region" description="Polar residues" evidence="1">
    <location>
        <begin position="1585"/>
        <end position="1595"/>
    </location>
</feature>
<dbReference type="NCBIfam" id="TIGR01965">
    <property type="entry name" value="VCBS_repeat"/>
    <property type="match status" value="1"/>
</dbReference>
<name>A0ABT0STR3_9GAMM</name>
<feature type="domain" description="VWFA" evidence="2">
    <location>
        <begin position="597"/>
        <end position="799"/>
    </location>
</feature>
<proteinExistence type="predicted"/>
<accession>A0ABT0STR3</accession>
<keyword evidence="4" id="KW-1185">Reference proteome</keyword>
<gene>
    <name evidence="3" type="ORF">M8006_14805</name>
</gene>
<evidence type="ECO:0000256" key="1">
    <source>
        <dbReference type="SAM" id="MobiDB-lite"/>
    </source>
</evidence>
<feature type="region of interest" description="Disordered" evidence="1">
    <location>
        <begin position="1382"/>
        <end position="1595"/>
    </location>
</feature>
<protein>
    <submittedName>
        <fullName evidence="3">VCBS domain-containing protein</fullName>
    </submittedName>
</protein>
<dbReference type="SMART" id="SM00327">
    <property type="entry name" value="VWA"/>
    <property type="match status" value="1"/>
</dbReference>
<dbReference type="CDD" id="cd00198">
    <property type="entry name" value="vWFA"/>
    <property type="match status" value="1"/>
</dbReference>
<dbReference type="InterPro" id="IPR010221">
    <property type="entry name" value="VCBS_dom"/>
</dbReference>
<evidence type="ECO:0000313" key="3">
    <source>
        <dbReference type="EMBL" id="MCL7931229.1"/>
    </source>
</evidence>
<evidence type="ECO:0000259" key="2">
    <source>
        <dbReference type="PROSITE" id="PS50234"/>
    </source>
</evidence>
<feature type="compositionally biased region" description="Acidic residues" evidence="1">
    <location>
        <begin position="1497"/>
        <end position="1537"/>
    </location>
</feature>
<feature type="compositionally biased region" description="Acidic residues" evidence="1">
    <location>
        <begin position="1384"/>
        <end position="1476"/>
    </location>
</feature>
<dbReference type="InterPro" id="IPR036465">
    <property type="entry name" value="vWFA_dom_sf"/>
</dbReference>
<organism evidence="3 4">
    <name type="scientific">Halomonas llamarensis</name>
    <dbReference type="NCBI Taxonomy" id="2945104"/>
    <lineage>
        <taxon>Bacteria</taxon>
        <taxon>Pseudomonadati</taxon>
        <taxon>Pseudomonadota</taxon>
        <taxon>Gammaproteobacteria</taxon>
        <taxon>Oceanospirillales</taxon>
        <taxon>Halomonadaceae</taxon>
        <taxon>Halomonas</taxon>
    </lineage>
</organism>
<dbReference type="RefSeq" id="WP_250083513.1">
    <property type="nucleotide sequence ID" value="NZ_JAMJPJ010000032.1"/>
</dbReference>